<protein>
    <submittedName>
        <fullName evidence="1">Uncharacterized protein</fullName>
    </submittedName>
</protein>
<reference evidence="1 2" key="1">
    <citation type="submission" date="2021-04" db="EMBL/GenBank/DDBJ databases">
        <authorList>
            <person name="Rodrigo-Torres L."/>
            <person name="Arahal R. D."/>
            <person name="Lucena T."/>
        </authorList>
    </citation>
    <scope>NUCLEOTIDE SEQUENCE [LARGE SCALE GENOMIC DNA]</scope>
    <source>
        <strain evidence="1 2">CECT 9623</strain>
    </source>
</reference>
<dbReference type="RefSeq" id="WP_215235716.1">
    <property type="nucleotide sequence ID" value="NZ_CAJRAU010000007.1"/>
</dbReference>
<comment type="caution">
    <text evidence="1">The sequence shown here is derived from an EMBL/GenBank/DDBJ whole genome shotgun (WGS) entry which is preliminary data.</text>
</comment>
<evidence type="ECO:0000313" key="2">
    <source>
        <dbReference type="Proteomes" id="UP000679725"/>
    </source>
</evidence>
<sequence length="74" mass="8914">MKYQSKGKIYPIKWSLVSHDTNFMRYLFENSQQWYSFKCKNRDIIQTAWIRLTPVVDQHGSLFNPMTPVIFILN</sequence>
<proteinExistence type="predicted"/>
<organism evidence="1 2">
    <name type="scientific">Dyadobacter linearis</name>
    <dbReference type="NCBI Taxonomy" id="2823330"/>
    <lineage>
        <taxon>Bacteria</taxon>
        <taxon>Pseudomonadati</taxon>
        <taxon>Bacteroidota</taxon>
        <taxon>Cytophagia</taxon>
        <taxon>Cytophagales</taxon>
        <taxon>Spirosomataceae</taxon>
        <taxon>Dyadobacter</taxon>
    </lineage>
</organism>
<keyword evidence="2" id="KW-1185">Reference proteome</keyword>
<gene>
    <name evidence="1" type="ORF">DYBT9623_04437</name>
</gene>
<name>A0ABN7RFW0_9BACT</name>
<dbReference type="EMBL" id="CAJRAU010000007">
    <property type="protein sequence ID" value="CAG5072899.1"/>
    <property type="molecule type" value="Genomic_DNA"/>
</dbReference>
<evidence type="ECO:0000313" key="1">
    <source>
        <dbReference type="EMBL" id="CAG5072899.1"/>
    </source>
</evidence>
<dbReference type="Proteomes" id="UP000679725">
    <property type="component" value="Unassembled WGS sequence"/>
</dbReference>
<accession>A0ABN7RFW0</accession>